<reference evidence="1" key="2">
    <citation type="journal article" date="2015" name="Data Brief">
        <title>Shoot transcriptome of the giant reed, Arundo donax.</title>
        <authorList>
            <person name="Barrero R.A."/>
            <person name="Guerrero F.D."/>
            <person name="Moolhuijzen P."/>
            <person name="Goolsby J.A."/>
            <person name="Tidwell J."/>
            <person name="Bellgard S.E."/>
            <person name="Bellgard M.I."/>
        </authorList>
    </citation>
    <scope>NUCLEOTIDE SEQUENCE</scope>
    <source>
        <tissue evidence="1">Shoot tissue taken approximately 20 cm above the soil surface</tissue>
    </source>
</reference>
<protein>
    <submittedName>
        <fullName evidence="1">Uncharacterized protein</fullName>
    </submittedName>
</protein>
<organism evidence="1">
    <name type="scientific">Arundo donax</name>
    <name type="common">Giant reed</name>
    <name type="synonym">Donax arundinaceus</name>
    <dbReference type="NCBI Taxonomy" id="35708"/>
    <lineage>
        <taxon>Eukaryota</taxon>
        <taxon>Viridiplantae</taxon>
        <taxon>Streptophyta</taxon>
        <taxon>Embryophyta</taxon>
        <taxon>Tracheophyta</taxon>
        <taxon>Spermatophyta</taxon>
        <taxon>Magnoliopsida</taxon>
        <taxon>Liliopsida</taxon>
        <taxon>Poales</taxon>
        <taxon>Poaceae</taxon>
        <taxon>PACMAD clade</taxon>
        <taxon>Arundinoideae</taxon>
        <taxon>Arundineae</taxon>
        <taxon>Arundo</taxon>
    </lineage>
</organism>
<evidence type="ECO:0000313" key="1">
    <source>
        <dbReference type="EMBL" id="JAD98489.1"/>
    </source>
</evidence>
<dbReference type="EMBL" id="GBRH01199406">
    <property type="protein sequence ID" value="JAD98489.1"/>
    <property type="molecule type" value="Transcribed_RNA"/>
</dbReference>
<sequence>MGCSCDAIDVIAGNLPRWRWSRKVGASVAAAEP</sequence>
<reference evidence="1" key="1">
    <citation type="submission" date="2014-09" db="EMBL/GenBank/DDBJ databases">
        <authorList>
            <person name="Magalhaes I.L.F."/>
            <person name="Oliveira U."/>
            <person name="Santos F.R."/>
            <person name="Vidigal T.H.D.A."/>
            <person name="Brescovit A.D."/>
            <person name="Santos A.J."/>
        </authorList>
    </citation>
    <scope>NUCLEOTIDE SEQUENCE</scope>
    <source>
        <tissue evidence="1">Shoot tissue taken approximately 20 cm above the soil surface</tissue>
    </source>
</reference>
<accession>A0A0A9ECK9</accession>
<dbReference type="AlphaFoldDB" id="A0A0A9ECK9"/>
<proteinExistence type="predicted"/>
<name>A0A0A9ECK9_ARUDO</name>